<dbReference type="Pfam" id="PF14498">
    <property type="entry name" value="Glyco_hyd_65N_2"/>
    <property type="match status" value="1"/>
</dbReference>
<name>A0ABN6IUL6_9CLOT</name>
<sequence>MEMKLKYNKPAQMKLWRDGGVIEEEWHKALPIGNGSLGGMVFGGVKTEQIQLNEESVWYGGKRDRNNPNALENLNKIRQYLFNGNIKAAEDLSILALSGTPEGQRHYETLGDVFIDFKIENGEVKDYERNLDIEKAVVNIKYNVGDSFYTREIFTSCPDKVVVINLKCSKPKNITFIGRMDRGKNYDQIAVLGNDTIIMRGTTGGKGGISFRAALKAVVQGGEVKIVGDKLIVEEADTVTLFLTATTNFKEEEPEDWCIKTIKNASEKNYLELRNDHIKEYQSYFNRMSIKLCEDNKKLESLYTDERLSRVQEGKEDLGLVSLYFQFGRYLLLSSSRNCELPATLQGIWNKDMLPAWDSKFTININTEMNYWPAEVCNLSECHFPLFEHIERMKESGRITAKKMYGCGGFVCHHNTDIWGDTAPQDLYMPATQWPMGAAWLCLHLWEHYEFTLDKNFLIKAYETLKEAAQFFVDFLIEDSEGRLVTCPSVSPENTYISPNGQRGNLCIGPSMDSQIIHDLFNACINASKILTTDSDFSRKLIKMRDRLPKLTIGKYGQIQEWAEDYEEAEPGHRHISQLFALYPSNQITMRGTPELSKAAKTTIERRLAHGGGHTGWSRAWIINMWARLEDGDLAYENIKALLSKSTLPNLFDNHPPFQIDGNFGATAAIAEMFMQSHNGEINILPALPKAWNKGEVKGLCARGGFEVDIKWENNQLIEAMITSKAGLDCKIFSTSSLEVFHPNNNVVVGYCESNSILKFETCIGEKFKITIKDNVMVKTF</sequence>
<accession>A0ABN6IUL6</accession>
<evidence type="ECO:0000259" key="1">
    <source>
        <dbReference type="Pfam" id="PF14498"/>
    </source>
</evidence>
<dbReference type="PIRSF" id="PIRSF007663">
    <property type="entry name" value="UCP007663"/>
    <property type="match status" value="1"/>
</dbReference>
<dbReference type="InterPro" id="IPR016518">
    <property type="entry name" value="Alpha-L-fucosidase"/>
</dbReference>
<dbReference type="EMBL" id="AP024849">
    <property type="protein sequence ID" value="BCZ45326.1"/>
    <property type="molecule type" value="Genomic_DNA"/>
</dbReference>
<reference evidence="5" key="1">
    <citation type="submission" date="2021-07" db="EMBL/GenBank/DDBJ databases">
        <title>Complete genome sequencing of a Clostridium isolate.</title>
        <authorList>
            <person name="Ueki A."/>
            <person name="Tonouchi A."/>
        </authorList>
    </citation>
    <scope>NUCLEOTIDE SEQUENCE [LARGE SCALE GENOMIC DNA]</scope>
    <source>
        <strain evidence="5">C5S11</strain>
    </source>
</reference>
<feature type="domain" description="Glycosyl hydrolase family 95 N-terminal" evidence="1">
    <location>
        <begin position="5"/>
        <end position="251"/>
    </location>
</feature>
<evidence type="ECO:0000313" key="4">
    <source>
        <dbReference type="EMBL" id="BCZ45326.1"/>
    </source>
</evidence>
<protein>
    <recommendedName>
        <fullName evidence="6">Glycosyl hydrolase family 95 N-terminal domain-containing protein</fullName>
    </recommendedName>
</protein>
<evidence type="ECO:0000313" key="5">
    <source>
        <dbReference type="Proteomes" id="UP000824633"/>
    </source>
</evidence>
<dbReference type="PANTHER" id="PTHR31084">
    <property type="entry name" value="ALPHA-L-FUCOSIDASE 2"/>
    <property type="match status" value="1"/>
</dbReference>
<evidence type="ECO:0008006" key="6">
    <source>
        <dbReference type="Google" id="ProtNLM"/>
    </source>
</evidence>
<dbReference type="Pfam" id="PF21307">
    <property type="entry name" value="Glyco_hydro_95_C"/>
    <property type="match status" value="1"/>
</dbReference>
<dbReference type="PANTHER" id="PTHR31084:SF0">
    <property type="entry name" value="ALPHA-L-FUCOSIDASE 2"/>
    <property type="match status" value="1"/>
</dbReference>
<dbReference type="SUPFAM" id="SSF48208">
    <property type="entry name" value="Six-hairpin glycosidases"/>
    <property type="match status" value="1"/>
</dbReference>
<dbReference type="InterPro" id="IPR008928">
    <property type="entry name" value="6-hairpin_glycosidase_sf"/>
</dbReference>
<keyword evidence="5" id="KW-1185">Reference proteome</keyword>
<organism evidence="4 5">
    <name type="scientific">Clostridium gelidum</name>
    <dbReference type="NCBI Taxonomy" id="704125"/>
    <lineage>
        <taxon>Bacteria</taxon>
        <taxon>Bacillati</taxon>
        <taxon>Bacillota</taxon>
        <taxon>Clostridia</taxon>
        <taxon>Eubacteriales</taxon>
        <taxon>Clostridiaceae</taxon>
        <taxon>Clostridium</taxon>
    </lineage>
</organism>
<dbReference type="InterPro" id="IPR027414">
    <property type="entry name" value="GH95_N_dom"/>
</dbReference>
<dbReference type="Gene3D" id="1.50.10.10">
    <property type="match status" value="1"/>
</dbReference>
<feature type="domain" description="Alpha fucosidase A-like C-terminal" evidence="2">
    <location>
        <begin position="676"/>
        <end position="770"/>
    </location>
</feature>
<dbReference type="InterPro" id="IPR012341">
    <property type="entry name" value="6hp_glycosidase-like_sf"/>
</dbReference>
<dbReference type="RefSeq" id="WP_224036932.1">
    <property type="nucleotide sequence ID" value="NZ_AP024849.1"/>
</dbReference>
<proteinExistence type="predicted"/>
<dbReference type="InterPro" id="IPR054363">
    <property type="entry name" value="GH95_cat"/>
</dbReference>
<gene>
    <name evidence="4" type="ORF">psyc5s11_13930</name>
</gene>
<feature type="domain" description="Glycosyl hydrolase family 95 catalytic" evidence="3">
    <location>
        <begin position="270"/>
        <end position="673"/>
    </location>
</feature>
<evidence type="ECO:0000259" key="3">
    <source>
        <dbReference type="Pfam" id="PF22124"/>
    </source>
</evidence>
<evidence type="ECO:0000259" key="2">
    <source>
        <dbReference type="Pfam" id="PF21307"/>
    </source>
</evidence>
<dbReference type="Pfam" id="PF22124">
    <property type="entry name" value="Glyco_hydro_95_cat"/>
    <property type="match status" value="1"/>
</dbReference>
<dbReference type="Proteomes" id="UP000824633">
    <property type="component" value="Chromosome"/>
</dbReference>
<dbReference type="InterPro" id="IPR049053">
    <property type="entry name" value="AFCA-like_C"/>
</dbReference>